<dbReference type="GO" id="GO:0016712">
    <property type="term" value="F:oxidoreductase activity, acting on paired donors, with incorporation or reduction of molecular oxygen, reduced flavin or flavoprotein as one donor, and incorporation of one atom of oxygen"/>
    <property type="evidence" value="ECO:0007669"/>
    <property type="project" value="TreeGrafter"/>
</dbReference>
<dbReference type="SUPFAM" id="SSF48264">
    <property type="entry name" value="Cytochrome P450"/>
    <property type="match status" value="1"/>
</dbReference>
<keyword evidence="8" id="KW-0256">Endoplasmic reticulum</keyword>
<dbReference type="GO" id="GO:0008395">
    <property type="term" value="F:steroid hydroxylase activity"/>
    <property type="evidence" value="ECO:0007669"/>
    <property type="project" value="TreeGrafter"/>
</dbReference>
<evidence type="ECO:0000256" key="3">
    <source>
        <dbReference type="ARBA" id="ARBA00004174"/>
    </source>
</evidence>
<evidence type="ECO:0000256" key="14">
    <source>
        <dbReference type="PIRSR" id="PIRSR602401-1"/>
    </source>
</evidence>
<dbReference type="PRINTS" id="PR00385">
    <property type="entry name" value="P450"/>
</dbReference>
<comment type="function">
    <text evidence="2">May be involved in the metabolism of insect hormones and in the breakdown of synthetic insecticides.</text>
</comment>
<dbReference type="GO" id="GO:0005789">
    <property type="term" value="C:endoplasmic reticulum membrane"/>
    <property type="evidence" value="ECO:0007669"/>
    <property type="project" value="UniProtKB-SubCell"/>
</dbReference>
<evidence type="ECO:0000256" key="13">
    <source>
        <dbReference type="ARBA" id="ARBA00023136"/>
    </source>
</evidence>
<keyword evidence="15" id="KW-0812">Transmembrane</keyword>
<dbReference type="AlphaFoldDB" id="A0A6A7G0Z9"/>
<dbReference type="InterPro" id="IPR002401">
    <property type="entry name" value="Cyt_P450_E_grp-I"/>
</dbReference>
<keyword evidence="9" id="KW-0492">Microsome</keyword>
<keyword evidence="15" id="KW-1133">Transmembrane helix</keyword>
<evidence type="ECO:0000256" key="6">
    <source>
        <dbReference type="ARBA" id="ARBA00022617"/>
    </source>
</evidence>
<keyword evidence="6 14" id="KW-0349">Heme</keyword>
<dbReference type="PANTHER" id="PTHR24300">
    <property type="entry name" value="CYTOCHROME P450 508A4-RELATED"/>
    <property type="match status" value="1"/>
</dbReference>
<keyword evidence="13 15" id="KW-0472">Membrane</keyword>
<reference evidence="16" key="1">
    <citation type="submission" date="2017-11" db="EMBL/GenBank/DDBJ databases">
        <title>The sensing device of the deep-sea amphipod.</title>
        <authorList>
            <person name="Kobayashi H."/>
            <person name="Nagahama T."/>
            <person name="Arai W."/>
            <person name="Sasagawa Y."/>
            <person name="Umeda M."/>
            <person name="Hayashi T."/>
            <person name="Nikaido I."/>
            <person name="Watanabe H."/>
            <person name="Oguri K."/>
            <person name="Kitazato H."/>
            <person name="Fujioka K."/>
            <person name="Kido Y."/>
            <person name="Takami H."/>
        </authorList>
    </citation>
    <scope>NUCLEOTIDE SEQUENCE</scope>
    <source>
        <tissue evidence="16">Whole body</tissue>
    </source>
</reference>
<dbReference type="Gene3D" id="1.10.630.10">
    <property type="entry name" value="Cytochrome P450"/>
    <property type="match status" value="1"/>
</dbReference>
<evidence type="ECO:0000256" key="10">
    <source>
        <dbReference type="ARBA" id="ARBA00023002"/>
    </source>
</evidence>
<accession>A0A6A7G0Z9</accession>
<dbReference type="InterPro" id="IPR050182">
    <property type="entry name" value="Cytochrome_P450_fam2"/>
</dbReference>
<keyword evidence="7 14" id="KW-0479">Metal-binding</keyword>
<evidence type="ECO:0000256" key="4">
    <source>
        <dbReference type="ARBA" id="ARBA00004406"/>
    </source>
</evidence>
<name>A0A6A7G0Z9_9CRUS</name>
<dbReference type="InterPro" id="IPR001128">
    <property type="entry name" value="Cyt_P450"/>
</dbReference>
<dbReference type="GO" id="GO:0005506">
    <property type="term" value="F:iron ion binding"/>
    <property type="evidence" value="ECO:0007669"/>
    <property type="project" value="InterPro"/>
</dbReference>
<keyword evidence="12" id="KW-0503">Monooxygenase</keyword>
<dbReference type="PANTHER" id="PTHR24300:SF403">
    <property type="entry name" value="CYTOCHROME P450 306A1"/>
    <property type="match status" value="1"/>
</dbReference>
<comment type="similarity">
    <text evidence="5">Belongs to the cytochrome P450 family.</text>
</comment>
<evidence type="ECO:0000256" key="1">
    <source>
        <dbReference type="ARBA" id="ARBA00001971"/>
    </source>
</evidence>
<evidence type="ECO:0000256" key="12">
    <source>
        <dbReference type="ARBA" id="ARBA00023033"/>
    </source>
</evidence>
<evidence type="ECO:0000256" key="9">
    <source>
        <dbReference type="ARBA" id="ARBA00022848"/>
    </source>
</evidence>
<dbReference type="InterPro" id="IPR036396">
    <property type="entry name" value="Cyt_P450_sf"/>
</dbReference>
<dbReference type="GO" id="GO:0006082">
    <property type="term" value="P:organic acid metabolic process"/>
    <property type="evidence" value="ECO:0007669"/>
    <property type="project" value="TreeGrafter"/>
</dbReference>
<evidence type="ECO:0000256" key="15">
    <source>
        <dbReference type="SAM" id="Phobius"/>
    </source>
</evidence>
<evidence type="ECO:0000313" key="16">
    <source>
        <dbReference type="EMBL" id="LAC23735.1"/>
    </source>
</evidence>
<comment type="cofactor">
    <cofactor evidence="1 14">
        <name>heme</name>
        <dbReference type="ChEBI" id="CHEBI:30413"/>
    </cofactor>
</comment>
<keyword evidence="11 14" id="KW-0408">Iron</keyword>
<sequence>MDISILYNLDLYHILPYVVAAFLVAAVTAKLLQTIAGQQKSPPGPWGFPIVGSLLKLDPKQPYQSLRTMVREYGPVYQLYMGGVRTVVLAREDIIRSTFALEAASGRAPLYLTFGIMDGKGLICSEGELWREHRRFTMTVMRALGMRSGTAKAALESKVLDAAIDTMKYLGHPDKASIVDPTQALLHSLGNSMNLLVFGIEYSRDDPVWLRLQELLHEGTKLIGVASAVNFLPWLRFLPHYRRIIDFIKVNQVKSHAVYQDLIEQFQAAQAEQHTSDQAQQVNHPPKHFVHAYLKEIEYRGPGMEGTFTYSQLHHVAADLFGAGTETSLTSLRWILLDLAQNQDVQELVYKEVSTVAGEQNLVTLSDLPQLVFTQAAMMESLRLHPVVPLGVPHGATKDLVIEGYHIPAGTMLIPLIAEVHHDTSHWTAPDEYRPHRFIDPSTNQIRRHSSFMPFQTGRRACPGEDHARMVMLLYLTQILLHYKMILPGDYAKYFPNEDTTIKQSNQYSNDEKIFDAANSTTNSDKNNSNINQQDNSEIKQKCDNIQIRSNDPRNEYLSSIDSNIHEKTTVDHSNTKWIIKSTDAKFLQEVKEWSDHDPFAEPICGFTTVPRSYKLVMIPRGQL</sequence>
<dbReference type="GO" id="GO:0006805">
    <property type="term" value="P:xenobiotic metabolic process"/>
    <property type="evidence" value="ECO:0007669"/>
    <property type="project" value="TreeGrafter"/>
</dbReference>
<evidence type="ECO:0000256" key="5">
    <source>
        <dbReference type="ARBA" id="ARBA00010617"/>
    </source>
</evidence>
<evidence type="ECO:0000256" key="8">
    <source>
        <dbReference type="ARBA" id="ARBA00022824"/>
    </source>
</evidence>
<proteinExistence type="evidence at transcript level"/>
<feature type="binding site" description="axial binding residue" evidence="14">
    <location>
        <position position="462"/>
    </location>
    <ligand>
        <name>heme</name>
        <dbReference type="ChEBI" id="CHEBI:30413"/>
    </ligand>
    <ligandPart>
        <name>Fe</name>
        <dbReference type="ChEBI" id="CHEBI:18248"/>
    </ligandPart>
</feature>
<protein>
    <submittedName>
        <fullName evidence="16">Cytochrome P450 306a1-like</fullName>
    </submittedName>
</protein>
<evidence type="ECO:0000256" key="7">
    <source>
        <dbReference type="ARBA" id="ARBA00022723"/>
    </source>
</evidence>
<dbReference type="FunFam" id="1.10.630.10:FF:000238">
    <property type="entry name" value="Cytochrome P450 2A6"/>
    <property type="match status" value="1"/>
</dbReference>
<feature type="transmembrane region" description="Helical" evidence="15">
    <location>
        <begin position="14"/>
        <end position="32"/>
    </location>
</feature>
<dbReference type="GO" id="GO:0020037">
    <property type="term" value="F:heme binding"/>
    <property type="evidence" value="ECO:0007669"/>
    <property type="project" value="InterPro"/>
</dbReference>
<evidence type="ECO:0000256" key="11">
    <source>
        <dbReference type="ARBA" id="ARBA00023004"/>
    </source>
</evidence>
<evidence type="ECO:0000256" key="2">
    <source>
        <dbReference type="ARBA" id="ARBA00003690"/>
    </source>
</evidence>
<organism evidence="16">
    <name type="scientific">Hirondellea gigas</name>
    <dbReference type="NCBI Taxonomy" id="1518452"/>
    <lineage>
        <taxon>Eukaryota</taxon>
        <taxon>Metazoa</taxon>
        <taxon>Ecdysozoa</taxon>
        <taxon>Arthropoda</taxon>
        <taxon>Crustacea</taxon>
        <taxon>Multicrustacea</taxon>
        <taxon>Malacostraca</taxon>
        <taxon>Eumalacostraca</taxon>
        <taxon>Peracarida</taxon>
        <taxon>Amphipoda</taxon>
        <taxon>Amphilochidea</taxon>
        <taxon>Lysianassida</taxon>
        <taxon>Lysianassidira</taxon>
        <taxon>Lysianassoidea</taxon>
        <taxon>Lysianassidae</taxon>
        <taxon>Hirondellea</taxon>
    </lineage>
</organism>
<keyword evidence="10" id="KW-0560">Oxidoreductase</keyword>
<dbReference type="Pfam" id="PF00067">
    <property type="entry name" value="p450"/>
    <property type="match status" value="1"/>
</dbReference>
<comment type="subcellular location">
    <subcellularLocation>
        <location evidence="4">Endoplasmic reticulum membrane</location>
        <topology evidence="4">Peripheral membrane protein</topology>
    </subcellularLocation>
    <subcellularLocation>
        <location evidence="3">Microsome membrane</location>
        <topology evidence="3">Peripheral membrane protein</topology>
    </subcellularLocation>
</comment>
<dbReference type="EMBL" id="IACT01004548">
    <property type="protein sequence ID" value="LAC23735.1"/>
    <property type="molecule type" value="mRNA"/>
</dbReference>
<dbReference type="PRINTS" id="PR00463">
    <property type="entry name" value="EP450I"/>
</dbReference>